<protein>
    <submittedName>
        <fullName evidence="3">Uncharacterized protein</fullName>
    </submittedName>
</protein>
<name>A0AAN6U3Z1_9PEZI</name>
<gene>
    <name evidence="3" type="ORF">N657DRAFT_284459</name>
</gene>
<evidence type="ECO:0000256" key="1">
    <source>
        <dbReference type="SAM" id="MobiDB-lite"/>
    </source>
</evidence>
<evidence type="ECO:0000313" key="3">
    <source>
        <dbReference type="EMBL" id="KAK4125952.1"/>
    </source>
</evidence>
<reference evidence="3" key="1">
    <citation type="journal article" date="2023" name="Mol. Phylogenet. Evol.">
        <title>Genome-scale phylogeny and comparative genomics of the fungal order Sordariales.</title>
        <authorList>
            <person name="Hensen N."/>
            <person name="Bonometti L."/>
            <person name="Westerberg I."/>
            <person name="Brannstrom I.O."/>
            <person name="Guillou S."/>
            <person name="Cros-Aarteil S."/>
            <person name="Calhoun S."/>
            <person name="Haridas S."/>
            <person name="Kuo A."/>
            <person name="Mondo S."/>
            <person name="Pangilinan J."/>
            <person name="Riley R."/>
            <person name="LaButti K."/>
            <person name="Andreopoulos B."/>
            <person name="Lipzen A."/>
            <person name="Chen C."/>
            <person name="Yan M."/>
            <person name="Daum C."/>
            <person name="Ng V."/>
            <person name="Clum A."/>
            <person name="Steindorff A."/>
            <person name="Ohm R.A."/>
            <person name="Martin F."/>
            <person name="Silar P."/>
            <person name="Natvig D.O."/>
            <person name="Lalanne C."/>
            <person name="Gautier V."/>
            <person name="Ament-Velasquez S.L."/>
            <person name="Kruys A."/>
            <person name="Hutchinson M.I."/>
            <person name="Powell A.J."/>
            <person name="Barry K."/>
            <person name="Miller A.N."/>
            <person name="Grigoriev I.V."/>
            <person name="Debuchy R."/>
            <person name="Gladieux P."/>
            <person name="Hiltunen Thoren M."/>
            <person name="Johannesson H."/>
        </authorList>
    </citation>
    <scope>NUCLEOTIDE SEQUENCE</scope>
    <source>
        <strain evidence="3">CBS 731.68</strain>
    </source>
</reference>
<organism evidence="3 4">
    <name type="scientific">Parathielavia appendiculata</name>
    <dbReference type="NCBI Taxonomy" id="2587402"/>
    <lineage>
        <taxon>Eukaryota</taxon>
        <taxon>Fungi</taxon>
        <taxon>Dikarya</taxon>
        <taxon>Ascomycota</taxon>
        <taxon>Pezizomycotina</taxon>
        <taxon>Sordariomycetes</taxon>
        <taxon>Sordariomycetidae</taxon>
        <taxon>Sordariales</taxon>
        <taxon>Chaetomiaceae</taxon>
        <taxon>Parathielavia</taxon>
    </lineage>
</organism>
<feature type="transmembrane region" description="Helical" evidence="2">
    <location>
        <begin position="12"/>
        <end position="30"/>
    </location>
</feature>
<dbReference type="AlphaFoldDB" id="A0AAN6U3Z1"/>
<reference evidence="3" key="2">
    <citation type="submission" date="2023-05" db="EMBL/GenBank/DDBJ databases">
        <authorList>
            <consortium name="Lawrence Berkeley National Laboratory"/>
            <person name="Steindorff A."/>
            <person name="Hensen N."/>
            <person name="Bonometti L."/>
            <person name="Westerberg I."/>
            <person name="Brannstrom I.O."/>
            <person name="Guillou S."/>
            <person name="Cros-Aarteil S."/>
            <person name="Calhoun S."/>
            <person name="Haridas S."/>
            <person name="Kuo A."/>
            <person name="Mondo S."/>
            <person name="Pangilinan J."/>
            <person name="Riley R."/>
            <person name="Labutti K."/>
            <person name="Andreopoulos B."/>
            <person name="Lipzen A."/>
            <person name="Chen C."/>
            <person name="Yanf M."/>
            <person name="Daum C."/>
            <person name="Ng V."/>
            <person name="Clum A."/>
            <person name="Ohm R."/>
            <person name="Martin F."/>
            <person name="Silar P."/>
            <person name="Natvig D."/>
            <person name="Lalanne C."/>
            <person name="Gautier V."/>
            <person name="Ament-Velasquez S.L."/>
            <person name="Kruys A."/>
            <person name="Hutchinson M.I."/>
            <person name="Powell A.J."/>
            <person name="Barry K."/>
            <person name="Miller A.N."/>
            <person name="Grigoriev I.V."/>
            <person name="Debuchy R."/>
            <person name="Gladieux P."/>
            <person name="Thoren M.H."/>
            <person name="Johannesson H."/>
        </authorList>
    </citation>
    <scope>NUCLEOTIDE SEQUENCE</scope>
    <source>
        <strain evidence="3">CBS 731.68</strain>
    </source>
</reference>
<evidence type="ECO:0000313" key="4">
    <source>
        <dbReference type="Proteomes" id="UP001302602"/>
    </source>
</evidence>
<feature type="region of interest" description="Disordered" evidence="1">
    <location>
        <begin position="139"/>
        <end position="158"/>
    </location>
</feature>
<dbReference type="EMBL" id="MU853225">
    <property type="protein sequence ID" value="KAK4125952.1"/>
    <property type="molecule type" value="Genomic_DNA"/>
</dbReference>
<comment type="caution">
    <text evidence="3">The sequence shown here is derived from an EMBL/GenBank/DDBJ whole genome shotgun (WGS) entry which is preliminary data.</text>
</comment>
<dbReference type="RefSeq" id="XP_062649723.1">
    <property type="nucleotide sequence ID" value="XM_062786625.1"/>
</dbReference>
<keyword evidence="2" id="KW-0812">Transmembrane</keyword>
<keyword evidence="4" id="KW-1185">Reference proteome</keyword>
<dbReference type="GeneID" id="87823393"/>
<keyword evidence="2" id="KW-0472">Membrane</keyword>
<keyword evidence="2" id="KW-1133">Transmembrane helix</keyword>
<proteinExistence type="predicted"/>
<dbReference type="Proteomes" id="UP001302602">
    <property type="component" value="Unassembled WGS sequence"/>
</dbReference>
<evidence type="ECO:0000256" key="2">
    <source>
        <dbReference type="SAM" id="Phobius"/>
    </source>
</evidence>
<accession>A0AAN6U3Z1</accession>
<sequence length="158" mass="17273">MPPGLEVSNPSTLNLRLIIFFFSLFARALAGLETTTSDKHTRRMSSIREFHVRVVLMCIHPAVLQLTGQSRGSHGSASEGDDWWAARADQEFSAARLILSFFLSFSNFAPSLPASRPLGSPVEIQIRCGLLPCKPRRQHGCTAAPPPPAFAPSSTRTK</sequence>